<dbReference type="RefSeq" id="WP_234984490.1">
    <property type="nucleotide sequence ID" value="NZ_CAUPFC010000009.1"/>
</dbReference>
<keyword evidence="7" id="KW-1185">Reference proteome</keyword>
<evidence type="ECO:0000313" key="6">
    <source>
        <dbReference type="EMBL" id="MDY5146729.1"/>
    </source>
</evidence>
<feature type="domain" description="M23ase beta-sheet core" evidence="4">
    <location>
        <begin position="328"/>
        <end position="429"/>
    </location>
</feature>
<dbReference type="EMBL" id="JAWNFY010000018">
    <property type="protein sequence ID" value="MDY5146729.1"/>
    <property type="molecule type" value="Genomic_DNA"/>
</dbReference>
<dbReference type="GO" id="GO:0004222">
    <property type="term" value="F:metalloendopeptidase activity"/>
    <property type="evidence" value="ECO:0007669"/>
    <property type="project" value="TreeGrafter"/>
</dbReference>
<evidence type="ECO:0000256" key="3">
    <source>
        <dbReference type="SAM" id="SignalP"/>
    </source>
</evidence>
<dbReference type="PANTHER" id="PTHR21666">
    <property type="entry name" value="PEPTIDASE-RELATED"/>
    <property type="match status" value="1"/>
</dbReference>
<keyword evidence="1 3" id="KW-0732">Signal</keyword>
<dbReference type="GeneID" id="92814409"/>
<dbReference type="InterPro" id="IPR050570">
    <property type="entry name" value="Cell_wall_metabolism_enzyme"/>
</dbReference>
<organism evidence="5 8">
    <name type="scientific">Actinotignum timonense</name>
    <dbReference type="NCBI Taxonomy" id="1870995"/>
    <lineage>
        <taxon>Bacteria</taxon>
        <taxon>Bacillati</taxon>
        <taxon>Actinomycetota</taxon>
        <taxon>Actinomycetes</taxon>
        <taxon>Actinomycetales</taxon>
        <taxon>Actinomycetaceae</taxon>
        <taxon>Actinotignum</taxon>
    </lineage>
</organism>
<sequence>MRIGSRRWLGALAAGALGVAGLATPARADDRDDLVRQQEQQEAEIENLRSSLEGVDVDLQNVYLKLQETQAQVPGAQAALLQAQNDAAAAQREQEKIGARLDAAEGELDSITTSIAQGEKKLSETRDNLGEIARSEYRGDNRVSTVELLIGAKSSADFFNALSANQAITRVQSQTLTDVTQTTAANRTRAQRQKAVQGEISQLKSQADAAVAEKKSKEAQAAARTKELADLEASVTQQSQALEARRGEFQNSLSAMNAARDDTAAQIARIDEENRRRAAEAAAQGGGGGAPAAPPAASGALIPPVPAPLYVTSPFGMRVYPFDGGWWMHEGVDLRSACGNPQYAAAAGVVAAVRPASGNGTHGNQVILNLGYINGSSYVVVYNHLSGFNVSVGQSVGQGDVIGWTGMTGMVTGCHVHFEVWQDGVVIDPMSLPGFYE</sequence>
<evidence type="ECO:0000259" key="4">
    <source>
        <dbReference type="Pfam" id="PF01551"/>
    </source>
</evidence>
<name>A0AAW9HD96_9ACTO</name>
<dbReference type="Proteomes" id="UP001284901">
    <property type="component" value="Unassembled WGS sequence"/>
</dbReference>
<dbReference type="PANTHER" id="PTHR21666:SF289">
    <property type="entry name" value="L-ALA--D-GLU ENDOPEPTIDASE"/>
    <property type="match status" value="1"/>
</dbReference>
<evidence type="ECO:0000313" key="8">
    <source>
        <dbReference type="Proteomes" id="UP001288320"/>
    </source>
</evidence>
<reference evidence="5 7" key="1">
    <citation type="submission" date="2023-10" db="EMBL/GenBank/DDBJ databases">
        <title>Whole Genome based description of the genera Actinobaculum and Actinotignum reveals a complex phylogenetic relationship within the species included in the genus Actinotignum.</title>
        <authorList>
            <person name="Jensen C.S."/>
            <person name="Dargis R."/>
            <person name="Kemp M."/>
            <person name="Christensen J.J."/>
        </authorList>
    </citation>
    <scope>NUCLEOTIDE SEQUENCE</scope>
    <source>
        <strain evidence="6 7">SLA_B089</strain>
        <strain evidence="5">SLA_B245</strain>
    </source>
</reference>
<dbReference type="SUPFAM" id="SSF51261">
    <property type="entry name" value="Duplicated hybrid motif"/>
    <property type="match status" value="1"/>
</dbReference>
<dbReference type="Gene3D" id="2.70.70.10">
    <property type="entry name" value="Glucose Permease (Domain IIA)"/>
    <property type="match status" value="1"/>
</dbReference>
<evidence type="ECO:0000256" key="1">
    <source>
        <dbReference type="ARBA" id="ARBA00022729"/>
    </source>
</evidence>
<dbReference type="InterPro" id="IPR011055">
    <property type="entry name" value="Dup_hybrid_motif"/>
</dbReference>
<feature type="signal peptide" evidence="3">
    <location>
        <begin position="1"/>
        <end position="28"/>
    </location>
</feature>
<accession>A0AAW9HD96</accession>
<feature type="region of interest" description="Disordered" evidence="2">
    <location>
        <begin position="273"/>
        <end position="296"/>
    </location>
</feature>
<comment type="caution">
    <text evidence="5">The sequence shown here is derived from an EMBL/GenBank/DDBJ whole genome shotgun (WGS) entry which is preliminary data.</text>
</comment>
<proteinExistence type="predicted"/>
<evidence type="ECO:0000313" key="5">
    <source>
        <dbReference type="EMBL" id="MDY5140973.1"/>
    </source>
</evidence>
<dbReference type="AlphaFoldDB" id="A0AAW9HD96"/>
<dbReference type="Pfam" id="PF01551">
    <property type="entry name" value="Peptidase_M23"/>
    <property type="match status" value="1"/>
</dbReference>
<evidence type="ECO:0000313" key="7">
    <source>
        <dbReference type="Proteomes" id="UP001284901"/>
    </source>
</evidence>
<protein>
    <submittedName>
        <fullName evidence="5">Peptidoglycan DD-metalloendopeptidase family protein</fullName>
    </submittedName>
</protein>
<dbReference type="EMBL" id="JAWNFV010000013">
    <property type="protein sequence ID" value="MDY5140973.1"/>
    <property type="molecule type" value="Genomic_DNA"/>
</dbReference>
<feature type="chain" id="PRO_5043790870" evidence="3">
    <location>
        <begin position="29"/>
        <end position="437"/>
    </location>
</feature>
<dbReference type="Gene3D" id="6.10.250.3150">
    <property type="match status" value="1"/>
</dbReference>
<evidence type="ECO:0000256" key="2">
    <source>
        <dbReference type="SAM" id="MobiDB-lite"/>
    </source>
</evidence>
<dbReference type="InterPro" id="IPR016047">
    <property type="entry name" value="M23ase_b-sheet_dom"/>
</dbReference>
<dbReference type="CDD" id="cd12797">
    <property type="entry name" value="M23_peptidase"/>
    <property type="match status" value="1"/>
</dbReference>
<dbReference type="Proteomes" id="UP001288320">
    <property type="component" value="Unassembled WGS sequence"/>
</dbReference>
<gene>
    <name evidence="5" type="ORF">R6G74_06580</name>
    <name evidence="6" type="ORF">R6P33_06845</name>
</gene>